<name>A0A6I4RNK3_FRATU</name>
<evidence type="ECO:0000256" key="3">
    <source>
        <dbReference type="ARBA" id="ARBA00023125"/>
    </source>
</evidence>
<dbReference type="PANTHER" id="PTHR30408:SF13">
    <property type="entry name" value="TYPE I RESTRICTION ENZYME HINDI SPECIFICITY SUBUNIT"/>
    <property type="match status" value="1"/>
</dbReference>
<dbReference type="InterPro" id="IPR052021">
    <property type="entry name" value="Type-I_RS_S_subunit"/>
</dbReference>
<dbReference type="InterPro" id="IPR044946">
    <property type="entry name" value="Restrct_endonuc_typeI_TRD_sf"/>
</dbReference>
<dbReference type="CDD" id="cd17244">
    <property type="entry name" value="RMtype1_S_Apa101655I-TRD2-CR2_like"/>
    <property type="match status" value="1"/>
</dbReference>
<comment type="caution">
    <text evidence="5">The sequence shown here is derived from an EMBL/GenBank/DDBJ whole genome shotgun (WGS) entry which is preliminary data.</text>
</comment>
<dbReference type="SUPFAM" id="SSF116734">
    <property type="entry name" value="DNA methylase specificity domain"/>
    <property type="match status" value="2"/>
</dbReference>
<comment type="similarity">
    <text evidence="1">Belongs to the type-I restriction system S methylase family.</text>
</comment>
<accession>A0A6I4RNK3</accession>
<sequence length="406" mass="46671">MSNSELPKGWRECKLGDFISVKHGYAFKGKNITTEANENILVTPGNFNIGGGFKKDKFKYFNDDYPSEYILNESDIIVTMTDLSKESDTLGYSAKVPKSIKNEKYLHNQRIGLVQFINQLCNKEYIYWLLRTREYQNYIVGSASGTSIMHTSPSRICDYVFLCPPLAEQKAIAEVLSSLDDKIDLLHKQNQTLEDMAQTLFREWFIEKADEGWEEMPLSEVADIKIGRTPPRKEKQWFSNDPKDVKWISIKDMGQEGVFINGTSEYLTQEAVEKFKIPIIVKNTVILSFKMTLGRVKITGENMLSNEAIAHFNITNDKLYNEYLYLFLKTYPYQTLGSTSSIVTSINSAMIKNILIILPDFKVKKSFKEVISPMFEKIQNNQKQIKTLEQTRDTLLPKLMSGQVRV</sequence>
<evidence type="ECO:0000313" key="6">
    <source>
        <dbReference type="Proteomes" id="UP000469081"/>
    </source>
</evidence>
<dbReference type="RefSeq" id="WP_003038284.1">
    <property type="nucleotide sequence ID" value="NZ_VJEZ01000006.1"/>
</dbReference>
<evidence type="ECO:0000256" key="1">
    <source>
        <dbReference type="ARBA" id="ARBA00010923"/>
    </source>
</evidence>
<dbReference type="Pfam" id="PF01420">
    <property type="entry name" value="Methylase_S"/>
    <property type="match status" value="2"/>
</dbReference>
<feature type="domain" description="Type I restriction modification DNA specificity" evidence="4">
    <location>
        <begin position="211"/>
        <end position="390"/>
    </location>
</feature>
<dbReference type="CDD" id="cd17278">
    <property type="entry name" value="RMtype1_S_LdeBORF1052P-TRD2-CR2"/>
    <property type="match status" value="1"/>
</dbReference>
<reference evidence="5 6" key="1">
    <citation type="submission" date="2019-06" db="EMBL/GenBank/DDBJ databases">
        <title>Phylogeography and genetic diversity of Francisella tularensis subsp. holarctica in France (1947-2018).</title>
        <authorList>
            <person name="Kevin M."/>
            <person name="Madani N."/>
            <person name="Maurin M."/>
        </authorList>
    </citation>
    <scope>NUCLEOTIDE SEQUENCE [LARGE SCALE GENOMIC DNA]</scope>
    <source>
        <strain evidence="5 6">ATCC 15482</strain>
    </source>
</reference>
<keyword evidence="3" id="KW-0238">DNA-binding</keyword>
<dbReference type="GO" id="GO:0003677">
    <property type="term" value="F:DNA binding"/>
    <property type="evidence" value="ECO:0007669"/>
    <property type="project" value="UniProtKB-KW"/>
</dbReference>
<organism evidence="5 6">
    <name type="scientific">Francisella tularensis</name>
    <dbReference type="NCBI Taxonomy" id="263"/>
    <lineage>
        <taxon>Bacteria</taxon>
        <taxon>Pseudomonadati</taxon>
        <taxon>Pseudomonadota</taxon>
        <taxon>Gammaproteobacteria</taxon>
        <taxon>Thiotrichales</taxon>
        <taxon>Francisellaceae</taxon>
        <taxon>Francisella</taxon>
    </lineage>
</organism>
<keyword evidence="5" id="KW-0540">Nuclease</keyword>
<keyword evidence="2" id="KW-0680">Restriction system</keyword>
<dbReference type="Proteomes" id="UP000469081">
    <property type="component" value="Unassembled WGS sequence"/>
</dbReference>
<dbReference type="GO" id="GO:0009307">
    <property type="term" value="P:DNA restriction-modification system"/>
    <property type="evidence" value="ECO:0007669"/>
    <property type="project" value="UniProtKB-KW"/>
</dbReference>
<feature type="domain" description="Type I restriction modification DNA specificity" evidence="4">
    <location>
        <begin position="7"/>
        <end position="194"/>
    </location>
</feature>
<dbReference type="Gene3D" id="3.90.220.20">
    <property type="entry name" value="DNA methylase specificity domains"/>
    <property type="match status" value="2"/>
</dbReference>
<proteinExistence type="inferred from homology"/>
<keyword evidence="5" id="KW-0255">Endonuclease</keyword>
<evidence type="ECO:0000256" key="2">
    <source>
        <dbReference type="ARBA" id="ARBA00022747"/>
    </source>
</evidence>
<gene>
    <name evidence="5" type="ORF">FNC33_05465</name>
</gene>
<evidence type="ECO:0000259" key="4">
    <source>
        <dbReference type="Pfam" id="PF01420"/>
    </source>
</evidence>
<dbReference type="InterPro" id="IPR000055">
    <property type="entry name" value="Restrct_endonuc_typeI_TRD"/>
</dbReference>
<dbReference type="GO" id="GO:0004519">
    <property type="term" value="F:endonuclease activity"/>
    <property type="evidence" value="ECO:0007669"/>
    <property type="project" value="UniProtKB-KW"/>
</dbReference>
<evidence type="ECO:0000313" key="5">
    <source>
        <dbReference type="EMBL" id="MWZ39994.1"/>
    </source>
</evidence>
<dbReference type="AlphaFoldDB" id="A0A6I4RNK3"/>
<protein>
    <submittedName>
        <fullName evidence="5">Restriction endonuclease subunit S</fullName>
    </submittedName>
</protein>
<keyword evidence="5" id="KW-0378">Hydrolase</keyword>
<dbReference type="EMBL" id="VJEZ01000006">
    <property type="protein sequence ID" value="MWZ39994.1"/>
    <property type="molecule type" value="Genomic_DNA"/>
</dbReference>
<dbReference type="PANTHER" id="PTHR30408">
    <property type="entry name" value="TYPE-1 RESTRICTION ENZYME ECOKI SPECIFICITY PROTEIN"/>
    <property type="match status" value="1"/>
</dbReference>